<dbReference type="InterPro" id="IPR000834">
    <property type="entry name" value="Peptidase_M14"/>
</dbReference>
<feature type="chain" id="PRO_5003127000" evidence="10">
    <location>
        <begin position="25"/>
        <end position="339"/>
    </location>
</feature>
<evidence type="ECO:0000256" key="4">
    <source>
        <dbReference type="ARBA" id="ARBA00022723"/>
    </source>
</evidence>
<dbReference type="PANTHER" id="PTHR11705:SF143">
    <property type="entry name" value="SLL0236 PROTEIN"/>
    <property type="match status" value="1"/>
</dbReference>
<dbReference type="STRING" id="574087.Acear_1489"/>
<evidence type="ECO:0000313" key="13">
    <source>
        <dbReference type="Proteomes" id="UP000001661"/>
    </source>
</evidence>
<evidence type="ECO:0000256" key="1">
    <source>
        <dbReference type="ARBA" id="ARBA00001947"/>
    </source>
</evidence>
<dbReference type="InterPro" id="IPR057246">
    <property type="entry name" value="CARBOXYPEPT_ZN_1"/>
</dbReference>
<feature type="region of interest" description="Disordered" evidence="9">
    <location>
        <begin position="201"/>
        <end position="225"/>
    </location>
</feature>
<evidence type="ECO:0000256" key="8">
    <source>
        <dbReference type="PROSITE-ProRule" id="PRU01379"/>
    </source>
</evidence>
<dbReference type="Pfam" id="PF00246">
    <property type="entry name" value="Peptidase_M14"/>
    <property type="match status" value="1"/>
</dbReference>
<feature type="domain" description="Peptidase M14" evidence="11">
    <location>
        <begin position="45"/>
        <end position="339"/>
    </location>
</feature>
<dbReference type="KEGG" id="aar:Acear_1489"/>
<sequence>MKTKLISILLLICCLFFNLTGCHDNQNNSNSKIKQEDSPIITAVSDYNYSQMRKQMNQLEDKYESIKVSTIGKSLAKRNLYLLTLGSGKKKIGVIGGVHGREGITSLLTLKLAEDYAKHLKQSQEIEGYNLEELLDKVTFCFIPMLNPDGIEIATHGIKNEVKDRNFYLKANEGSSGFKRWKANGRGVDLNKQFPADWNQVKSKNSPHFKSYKGPKPESEPESQALADLTRSKKFEAVVAFHNSGNIIYWYYNQKGEEYNRDYKLGKLLSKETGYKLVAPEESSTAAAGYKDWFIKEFKLPGFTIEIGEGKTKQPLPSDKLGKYFKENRTTLLELAQNI</sequence>
<dbReference type="GO" id="GO:0006508">
    <property type="term" value="P:proteolysis"/>
    <property type="evidence" value="ECO:0007669"/>
    <property type="project" value="UniProtKB-KW"/>
</dbReference>
<protein>
    <submittedName>
        <fullName evidence="12">Peptidase M14 carboxypeptidase A</fullName>
    </submittedName>
</protein>
<reference evidence="12 13" key="1">
    <citation type="journal article" date="2010" name="Stand. Genomic Sci.">
        <title>Complete genome sequence of Acetohalobium arabaticum type strain (Z-7288).</title>
        <authorList>
            <person name="Sikorski J."/>
            <person name="Lapidus A."/>
            <person name="Chertkov O."/>
            <person name="Lucas S."/>
            <person name="Copeland A."/>
            <person name="Glavina Del Rio T."/>
            <person name="Nolan M."/>
            <person name="Tice H."/>
            <person name="Cheng J.F."/>
            <person name="Han C."/>
            <person name="Brambilla E."/>
            <person name="Pitluck S."/>
            <person name="Liolios K."/>
            <person name="Ivanova N."/>
            <person name="Mavromatis K."/>
            <person name="Mikhailova N."/>
            <person name="Pati A."/>
            <person name="Bruce D."/>
            <person name="Detter C."/>
            <person name="Tapia R."/>
            <person name="Goodwin L."/>
            <person name="Chen A."/>
            <person name="Palaniappan K."/>
            <person name="Land M."/>
            <person name="Hauser L."/>
            <person name="Chang Y.J."/>
            <person name="Jeffries C.D."/>
            <person name="Rohde M."/>
            <person name="Goker M."/>
            <person name="Spring S."/>
            <person name="Woyke T."/>
            <person name="Bristow J."/>
            <person name="Eisen J.A."/>
            <person name="Markowitz V."/>
            <person name="Hugenholtz P."/>
            <person name="Kyrpides N.C."/>
            <person name="Klenk H.P."/>
        </authorList>
    </citation>
    <scope>NUCLEOTIDE SEQUENCE [LARGE SCALE GENOMIC DNA]</scope>
    <source>
        <strain evidence="13">ATCC 49924 / DSM 5501 / Z-7288</strain>
    </source>
</reference>
<dbReference type="Proteomes" id="UP000001661">
    <property type="component" value="Chromosome"/>
</dbReference>
<dbReference type="PROSITE" id="PS52035">
    <property type="entry name" value="PEPTIDASE_M14"/>
    <property type="match status" value="1"/>
</dbReference>
<dbReference type="GO" id="GO:0005615">
    <property type="term" value="C:extracellular space"/>
    <property type="evidence" value="ECO:0007669"/>
    <property type="project" value="TreeGrafter"/>
</dbReference>
<evidence type="ECO:0000256" key="2">
    <source>
        <dbReference type="ARBA" id="ARBA00005988"/>
    </source>
</evidence>
<proteinExistence type="inferred from homology"/>
<dbReference type="eggNOG" id="COG2866">
    <property type="taxonomic scope" value="Bacteria"/>
</dbReference>
<feature type="signal peptide" evidence="10">
    <location>
        <begin position="1"/>
        <end position="24"/>
    </location>
</feature>
<dbReference type="PROSITE" id="PS00132">
    <property type="entry name" value="CARBOXYPEPT_ZN_1"/>
    <property type="match status" value="1"/>
</dbReference>
<dbReference type="InterPro" id="IPR034274">
    <property type="entry name" value="ENP1_M14_CPD"/>
</dbReference>
<evidence type="ECO:0000256" key="9">
    <source>
        <dbReference type="SAM" id="MobiDB-lite"/>
    </source>
</evidence>
<name>D9QR58_ACEAZ</name>
<evidence type="ECO:0000313" key="12">
    <source>
        <dbReference type="EMBL" id="ADL12999.1"/>
    </source>
</evidence>
<keyword evidence="13" id="KW-1185">Reference proteome</keyword>
<keyword evidence="4" id="KW-0479">Metal-binding</keyword>
<dbReference type="RefSeq" id="WP_013278444.1">
    <property type="nucleotide sequence ID" value="NC_014378.1"/>
</dbReference>
<evidence type="ECO:0000256" key="6">
    <source>
        <dbReference type="ARBA" id="ARBA00022833"/>
    </source>
</evidence>
<comment type="similarity">
    <text evidence="2 8">Belongs to the peptidase M14 family.</text>
</comment>
<keyword evidence="7" id="KW-0482">Metalloprotease</keyword>
<dbReference type="CDD" id="cd06229">
    <property type="entry name" value="M14_Endopeptidase_I"/>
    <property type="match status" value="1"/>
</dbReference>
<dbReference type="PRINTS" id="PR00765">
    <property type="entry name" value="CRBOXYPTASEA"/>
</dbReference>
<dbReference type="Gene3D" id="3.40.630.10">
    <property type="entry name" value="Zn peptidases"/>
    <property type="match status" value="1"/>
</dbReference>
<evidence type="ECO:0000256" key="10">
    <source>
        <dbReference type="SAM" id="SignalP"/>
    </source>
</evidence>
<gene>
    <name evidence="12" type="ordered locus">Acear_1489</name>
</gene>
<keyword evidence="10" id="KW-0732">Signal</keyword>
<accession>D9QR58</accession>
<evidence type="ECO:0000259" key="11">
    <source>
        <dbReference type="PROSITE" id="PS52035"/>
    </source>
</evidence>
<keyword evidence="5" id="KW-0378">Hydrolase</keyword>
<keyword evidence="12" id="KW-0121">Carboxypeptidase</keyword>
<organism evidence="12 13">
    <name type="scientific">Acetohalobium arabaticum (strain ATCC 49924 / DSM 5501 / Z-7288)</name>
    <dbReference type="NCBI Taxonomy" id="574087"/>
    <lineage>
        <taxon>Bacteria</taxon>
        <taxon>Bacillati</taxon>
        <taxon>Bacillota</taxon>
        <taxon>Clostridia</taxon>
        <taxon>Halanaerobiales</taxon>
        <taxon>Halobacteroidaceae</taxon>
        <taxon>Acetohalobium</taxon>
    </lineage>
</organism>
<comment type="cofactor">
    <cofactor evidence="1">
        <name>Zn(2+)</name>
        <dbReference type="ChEBI" id="CHEBI:29105"/>
    </cofactor>
</comment>
<dbReference type="PANTHER" id="PTHR11705">
    <property type="entry name" value="PROTEASE FAMILY M14 CARBOXYPEPTIDASE A,B"/>
    <property type="match status" value="1"/>
</dbReference>
<evidence type="ECO:0000256" key="5">
    <source>
        <dbReference type="ARBA" id="ARBA00022801"/>
    </source>
</evidence>
<dbReference type="HOGENOM" id="CLU_050685_1_0_9"/>
<dbReference type="EMBL" id="CP002105">
    <property type="protein sequence ID" value="ADL12999.1"/>
    <property type="molecule type" value="Genomic_DNA"/>
</dbReference>
<dbReference type="GO" id="GO:0004181">
    <property type="term" value="F:metallocarboxypeptidase activity"/>
    <property type="evidence" value="ECO:0007669"/>
    <property type="project" value="InterPro"/>
</dbReference>
<evidence type="ECO:0000256" key="7">
    <source>
        <dbReference type="ARBA" id="ARBA00023049"/>
    </source>
</evidence>
<dbReference type="SMART" id="SM00631">
    <property type="entry name" value="Zn_pept"/>
    <property type="match status" value="1"/>
</dbReference>
<keyword evidence="6" id="KW-0862">Zinc</keyword>
<keyword evidence="3" id="KW-0645">Protease</keyword>
<feature type="active site" description="Proton donor/acceptor" evidence="8">
    <location>
        <position position="306"/>
    </location>
</feature>
<dbReference type="GO" id="GO:0008270">
    <property type="term" value="F:zinc ion binding"/>
    <property type="evidence" value="ECO:0007669"/>
    <property type="project" value="InterPro"/>
</dbReference>
<evidence type="ECO:0000256" key="3">
    <source>
        <dbReference type="ARBA" id="ARBA00022670"/>
    </source>
</evidence>
<dbReference type="AlphaFoldDB" id="D9QR58"/>
<dbReference type="SUPFAM" id="SSF53187">
    <property type="entry name" value="Zn-dependent exopeptidases"/>
    <property type="match status" value="1"/>
</dbReference>